<dbReference type="Proteomes" id="UP001163223">
    <property type="component" value="Chromosome"/>
</dbReference>
<evidence type="ECO:0000313" key="2">
    <source>
        <dbReference type="Proteomes" id="UP001163223"/>
    </source>
</evidence>
<reference evidence="1" key="1">
    <citation type="submission" date="2022-11" db="EMBL/GenBank/DDBJ databases">
        <title>beta-Carotene-producing bacterium, Jeongeuplla avenae sp. nov., alleviates the salt stress of Arabidopsis seedlings.</title>
        <authorList>
            <person name="Jiang L."/>
            <person name="Lee J."/>
        </authorList>
    </citation>
    <scope>NUCLEOTIDE SEQUENCE</scope>
    <source>
        <strain evidence="1">DY_R2A_6</strain>
    </source>
</reference>
<proteinExistence type="predicted"/>
<sequence length="277" mass="27954">MDVQKLLNQFLGAGGRSGLGSGHGQGGFGQTGGNYGAPSSGGSVVDQLGSLLGGKRGGSGGGSGINSAIAGALASGLASQLFRGKSMGKMGGSALKLGGAALVAGIAYKAYQSWQANQQNQRPGQGFLPQGGAAAGSIALDNGATLPQAHGTPFLPGGQEEAHASLMLSAMIAAAKADGYIDADEERAIFGRIDEIGLDAEEQGFLAEQMRRPMSISELAARATSPEIAVEVYTASLIAIDPDHPAEQAYLKRLADALRLAPDLVAQIHRTTGDVIA</sequence>
<evidence type="ECO:0000313" key="1">
    <source>
        <dbReference type="EMBL" id="WAJ29613.1"/>
    </source>
</evidence>
<keyword evidence="2" id="KW-1185">Reference proteome</keyword>
<protein>
    <submittedName>
        <fullName evidence="1">Tellurite resistance TerB family protein</fullName>
    </submittedName>
</protein>
<dbReference type="EMBL" id="CP113520">
    <property type="protein sequence ID" value="WAJ29613.1"/>
    <property type="molecule type" value="Genomic_DNA"/>
</dbReference>
<organism evidence="1 2">
    <name type="scientific">Antarcticirhabdus aurantiaca</name>
    <dbReference type="NCBI Taxonomy" id="2606717"/>
    <lineage>
        <taxon>Bacteria</taxon>
        <taxon>Pseudomonadati</taxon>
        <taxon>Pseudomonadota</taxon>
        <taxon>Alphaproteobacteria</taxon>
        <taxon>Hyphomicrobiales</taxon>
        <taxon>Aurantimonadaceae</taxon>
        <taxon>Antarcticirhabdus</taxon>
    </lineage>
</organism>
<name>A0ACD4NS85_9HYPH</name>
<gene>
    <name evidence="1" type="ORF">OXU80_05095</name>
</gene>
<accession>A0ACD4NS85</accession>